<dbReference type="RefSeq" id="WP_179662634.1">
    <property type="nucleotide sequence ID" value="NZ_JACCBG010000001.1"/>
</dbReference>
<proteinExistence type="predicted"/>
<reference evidence="2 3" key="1">
    <citation type="submission" date="2020-07" db="EMBL/GenBank/DDBJ databases">
        <title>Sequencing the genomes of 1000 actinobacteria strains.</title>
        <authorList>
            <person name="Klenk H.-P."/>
        </authorList>
    </citation>
    <scope>NUCLEOTIDE SEQUENCE [LARGE SCALE GENOMIC DNA]</scope>
    <source>
        <strain evidence="2 3">DSM 21350</strain>
    </source>
</reference>
<dbReference type="EMBL" id="JACCBG010000001">
    <property type="protein sequence ID" value="NYD40799.1"/>
    <property type="molecule type" value="Genomic_DNA"/>
</dbReference>
<dbReference type="PANTHER" id="PTHR43784">
    <property type="entry name" value="GDSL-LIKE LIPASE/ACYLHYDROLASE, PUTATIVE (AFU_ORTHOLOGUE AFUA_2G00820)-RELATED"/>
    <property type="match status" value="1"/>
</dbReference>
<dbReference type="PANTHER" id="PTHR43784:SF2">
    <property type="entry name" value="GDSL-LIKE LIPASE_ACYLHYDROLASE, PUTATIVE (AFU_ORTHOLOGUE AFUA_2G00820)-RELATED"/>
    <property type="match status" value="1"/>
</dbReference>
<comment type="caution">
    <text evidence="2">The sequence shown here is derived from an EMBL/GenBank/DDBJ whole genome shotgun (WGS) entry which is preliminary data.</text>
</comment>
<accession>A0A7Y9E4B2</accession>
<name>A0A7Y9E4B2_9ACTN</name>
<dbReference type="Proteomes" id="UP000535511">
    <property type="component" value="Unassembled WGS sequence"/>
</dbReference>
<dbReference type="AlphaFoldDB" id="A0A7Y9E4B2"/>
<dbReference type="InterPro" id="IPR053140">
    <property type="entry name" value="GDSL_Rv0518-like"/>
</dbReference>
<protein>
    <submittedName>
        <fullName evidence="2">Lysophospholipase L1-like esterase</fullName>
    </submittedName>
</protein>
<dbReference type="InterPro" id="IPR036514">
    <property type="entry name" value="SGNH_hydro_sf"/>
</dbReference>
<evidence type="ECO:0000259" key="1">
    <source>
        <dbReference type="Pfam" id="PF13472"/>
    </source>
</evidence>
<dbReference type="SUPFAM" id="SSF52266">
    <property type="entry name" value="SGNH hydrolase"/>
    <property type="match status" value="1"/>
</dbReference>
<feature type="domain" description="SGNH hydrolase-type esterase" evidence="1">
    <location>
        <begin position="27"/>
        <end position="199"/>
    </location>
</feature>
<dbReference type="Gene3D" id="3.40.50.1110">
    <property type="entry name" value="SGNH hydrolase"/>
    <property type="match status" value="1"/>
</dbReference>
<organism evidence="2 3">
    <name type="scientific">Nocardioides panaciterrulae</name>
    <dbReference type="NCBI Taxonomy" id="661492"/>
    <lineage>
        <taxon>Bacteria</taxon>
        <taxon>Bacillati</taxon>
        <taxon>Actinomycetota</taxon>
        <taxon>Actinomycetes</taxon>
        <taxon>Propionibacteriales</taxon>
        <taxon>Nocardioidaceae</taxon>
        <taxon>Nocardioides</taxon>
    </lineage>
</organism>
<dbReference type="Pfam" id="PF13472">
    <property type="entry name" value="Lipase_GDSL_2"/>
    <property type="match status" value="1"/>
</dbReference>
<evidence type="ECO:0000313" key="2">
    <source>
        <dbReference type="EMBL" id="NYD40799.1"/>
    </source>
</evidence>
<keyword evidence="3" id="KW-1185">Reference proteome</keyword>
<dbReference type="CDD" id="cd01832">
    <property type="entry name" value="SGNH_hydrolase_like_1"/>
    <property type="match status" value="1"/>
</dbReference>
<dbReference type="InterPro" id="IPR013830">
    <property type="entry name" value="SGNH_hydro"/>
</dbReference>
<gene>
    <name evidence="2" type="ORF">BJZ21_000882</name>
</gene>
<evidence type="ECO:0000313" key="3">
    <source>
        <dbReference type="Proteomes" id="UP000535511"/>
    </source>
</evidence>
<sequence length="270" mass="29368">MTNVQRDESTGAEPSATRAPAYRRYVAIGDSWTEGLGDPEPSRPNGLRGWADRVAEVLATGRDDFGYANLAIRGRRITEILDEQLAPALALGPDLISIQGGGNDFLRAGVDIDALVEAIDAAVAESVRAGAEVVLFTHGAAASGPFRALRGRIAIFNELLREAVDAHGVVLVDNWRLREARDPRYWDSDRVHLSPAGHHRAAMHVLDALGIEHRLQPLPLPELTPPTRRERALAELAWAREFAAPWVGRRLTGRSLGDDVAPKRPTLSAI</sequence>